<name>A0A074WJ81_9PEZI</name>
<accession>A0A074WJ81</accession>
<protein>
    <submittedName>
        <fullName evidence="1">Uncharacterized protein</fullName>
    </submittedName>
</protein>
<dbReference type="HOGENOM" id="CLU_815238_0_0_1"/>
<sequence>DLPFETLEQICALISGSRPSNLIPFSEVSKKCLAASSQSLWHTIPLYIRRQDQLPEDISRLKSIIQTRLSRNARVRCVSVAYRLPLDDRRDRRSSYRSRRVYMDDIVWQPLADVLAKIPDLSEIEWESDKLPFCILQCLSSRQPGCKLRIMRVKSGVDKPLDIDDQLARNLSFMYELLLPLHNDYVCRESLNANEANELILIRSLSASLTHLKHRHAYFPDPRHVQKPGPSDFELVSRSSKNMIEPRTRYKAATLSSLDMISQSHSSLIQWIRRPEIIMWSVLTHVPALRTFKSKWALHSSEIEWLTDEGILGSLKTLDIVLYREGSSQDSTFLLFAVFHN</sequence>
<proteinExistence type="predicted"/>
<dbReference type="GeneID" id="25410411"/>
<dbReference type="STRING" id="1043004.A0A074WJ81"/>
<dbReference type="EMBL" id="KL584709">
    <property type="protein sequence ID" value="KEQ73180.1"/>
    <property type="molecule type" value="Genomic_DNA"/>
</dbReference>
<organism evidence="1 2">
    <name type="scientific">Aureobasidium namibiae CBS 147.97</name>
    <dbReference type="NCBI Taxonomy" id="1043004"/>
    <lineage>
        <taxon>Eukaryota</taxon>
        <taxon>Fungi</taxon>
        <taxon>Dikarya</taxon>
        <taxon>Ascomycota</taxon>
        <taxon>Pezizomycotina</taxon>
        <taxon>Dothideomycetes</taxon>
        <taxon>Dothideomycetidae</taxon>
        <taxon>Dothideales</taxon>
        <taxon>Saccotheciaceae</taxon>
        <taxon>Aureobasidium</taxon>
    </lineage>
</organism>
<gene>
    <name evidence="1" type="ORF">M436DRAFT_45897</name>
</gene>
<dbReference type="AlphaFoldDB" id="A0A074WJ81"/>
<evidence type="ECO:0000313" key="2">
    <source>
        <dbReference type="Proteomes" id="UP000027730"/>
    </source>
</evidence>
<dbReference type="RefSeq" id="XP_013427395.1">
    <property type="nucleotide sequence ID" value="XM_013571941.1"/>
</dbReference>
<dbReference type="Proteomes" id="UP000027730">
    <property type="component" value="Unassembled WGS sequence"/>
</dbReference>
<reference evidence="1 2" key="1">
    <citation type="journal article" date="2014" name="BMC Genomics">
        <title>Genome sequencing of four Aureobasidium pullulans varieties: biotechnological potential, stress tolerance, and description of new species.</title>
        <authorList>
            <person name="Gostin Ar C."/>
            <person name="Ohm R.A."/>
            <person name="Kogej T."/>
            <person name="Sonjak S."/>
            <person name="Turk M."/>
            <person name="Zajc J."/>
            <person name="Zalar P."/>
            <person name="Grube M."/>
            <person name="Sun H."/>
            <person name="Han J."/>
            <person name="Sharma A."/>
            <person name="Chiniquy J."/>
            <person name="Ngan C.Y."/>
            <person name="Lipzen A."/>
            <person name="Barry K."/>
            <person name="Grigoriev I.V."/>
            <person name="Gunde-Cimerman N."/>
        </authorList>
    </citation>
    <scope>NUCLEOTIDE SEQUENCE [LARGE SCALE GENOMIC DNA]</scope>
    <source>
        <strain evidence="1 2">CBS 147.97</strain>
    </source>
</reference>
<evidence type="ECO:0000313" key="1">
    <source>
        <dbReference type="EMBL" id="KEQ73180.1"/>
    </source>
</evidence>
<keyword evidence="2" id="KW-1185">Reference proteome</keyword>
<feature type="non-terminal residue" evidence="1">
    <location>
        <position position="1"/>
    </location>
</feature>
<dbReference type="OrthoDB" id="3945550at2759"/>